<feature type="compositionally biased region" description="Basic and acidic residues" evidence="1">
    <location>
        <begin position="639"/>
        <end position="658"/>
    </location>
</feature>
<feature type="region of interest" description="Disordered" evidence="1">
    <location>
        <begin position="29"/>
        <end position="75"/>
    </location>
</feature>
<feature type="region of interest" description="Disordered" evidence="1">
    <location>
        <begin position="225"/>
        <end position="312"/>
    </location>
</feature>
<gene>
    <name evidence="2" type="ORF">PTTT1_LOCUS54102</name>
</gene>
<feature type="compositionally biased region" description="Low complexity" evidence="1">
    <location>
        <begin position="271"/>
        <end position="300"/>
    </location>
</feature>
<dbReference type="AlphaFoldDB" id="A0A8J9TGN2"/>
<reference evidence="2" key="1">
    <citation type="submission" date="2022-02" db="EMBL/GenBank/DDBJ databases">
        <authorList>
            <person name="Giguere J D."/>
        </authorList>
    </citation>
    <scope>NUCLEOTIDE SEQUENCE</scope>
    <source>
        <strain evidence="2">CCAP 1055/1</strain>
    </source>
</reference>
<feature type="region of interest" description="Disordered" evidence="1">
    <location>
        <begin position="621"/>
        <end position="669"/>
    </location>
</feature>
<dbReference type="Proteomes" id="UP000836788">
    <property type="component" value="Chromosome 9"/>
</dbReference>
<feature type="compositionally biased region" description="Pro residues" evidence="1">
    <location>
        <begin position="35"/>
        <end position="47"/>
    </location>
</feature>
<dbReference type="EMBL" id="OU594950">
    <property type="protein sequence ID" value="CAG9294258.1"/>
    <property type="molecule type" value="Genomic_DNA"/>
</dbReference>
<organism evidence="2">
    <name type="scientific">Phaeodactylum tricornutum</name>
    <name type="common">Diatom</name>
    <dbReference type="NCBI Taxonomy" id="2850"/>
    <lineage>
        <taxon>Eukaryota</taxon>
        <taxon>Sar</taxon>
        <taxon>Stramenopiles</taxon>
        <taxon>Ochrophyta</taxon>
        <taxon>Bacillariophyta</taxon>
        <taxon>Bacillariophyceae</taxon>
        <taxon>Bacillariophycidae</taxon>
        <taxon>Naviculales</taxon>
        <taxon>Phaeodactylaceae</taxon>
        <taxon>Phaeodactylum</taxon>
    </lineage>
</organism>
<feature type="region of interest" description="Disordered" evidence="1">
    <location>
        <begin position="860"/>
        <end position="911"/>
    </location>
</feature>
<protein>
    <submittedName>
        <fullName evidence="2">Uncharacterized protein</fullName>
    </submittedName>
</protein>
<name>A0A8J9TGN2_PHATR</name>
<accession>A0A8J9TGN2</accession>
<evidence type="ECO:0000256" key="1">
    <source>
        <dbReference type="SAM" id="MobiDB-lite"/>
    </source>
</evidence>
<proteinExistence type="predicted"/>
<feature type="compositionally biased region" description="Basic and acidic residues" evidence="1">
    <location>
        <begin position="862"/>
        <end position="871"/>
    </location>
</feature>
<evidence type="ECO:0000313" key="2">
    <source>
        <dbReference type="EMBL" id="CAG9294258.1"/>
    </source>
</evidence>
<sequence length="911" mass="101705">MPKQSRGFWTCTLCGLTFDRFQDAEYHEIEECSQRPPPPRYPPPGAMPPYETDPRTDSMPSASHYHSQMDYGPRKSRRVSLLGPQERANLSELDAVALQQVELFEAGDMYAADSSGNRTSPGQIGVRCLHCLNGPAADSFMFPADLVLVGDLVRGLVRNHVCRCDLAPGDLKGFLKRTVEREPPHERDRNRKILTDFCARRCHQFGILNRFPGNTGIHFREAEGSQQYPQMGGSERYANETGPSYGISYPMHPNQMSSNRNRSPILIEGQPPSMSPHHASPPTHESPMPMPRNSRPSPYSGRNPEGFGPSGFRPNYDVPANFPFAEEPNGEWVCKYCSHIPPEYRDPHYRWAANKGPPPGTLIDHHFSLCRAYQQSLHPIPSYGYGSKPEFPSPYPGSSPPPAVFDTTQRRSSINSYQHSASASMGGFQQFDPRDTTVEAHPGPGPVQASSMLQTELDHHEASRRTQAADYLARKDKSIYSPDGDPLPENKRLVLDEDKLLLTTYFFYLMKQLRLVRFSEADRKTRGGKRENIQVGYGGLQCVHCVEMPNSRKFFWSNVDRLANSFAEIPGHILKCRQCPQPVKDALNDLKALHASEMTQLPRGSQKVFFRRMWRRLHEQDDRNEVREATPSTPPSHAEANKPRADEETLSLEKKDSATDGSPAVTVGSGESIFLPERSTDDAAKALAEWTIQAGPPSPSSRVLLAIPEDKEWLSDTDCFIRRQIEVFCATYEDVQIALEDRKYPIQEGQVGIRCIHCAMAKDGANKEAVSYPFSISGIYESVREFQRLHLETCRNLPSGVQKKLSSLKGAASLSSVLRKYYVLAAKALGLKDTEKGVRAGGETVQVGAQAAFVFSESTPKASEDVGKDLDGEMAAQSSPETSRKRILNNEDTDREEPKKAVKLFSSERSS</sequence>